<keyword evidence="3" id="KW-1185">Reference proteome</keyword>
<sequence length="250" mass="27834">MSVGVTSLPVNGPVEAVYPPMARRFRLMPKLYLLPNSRSRAKAIIAQDLAINMLISANVQGRRMLMCENCRDSFLPVRVRLVLVRLARRCLWLCLFWFSALEEASKAFAHSVLKRENLRGDNFCPSLGPHFVDALTRQSAVRIDQEFDNQGSTPHLLYSDISFSSPPGSRSPESEMMSTEEQAFVNDIPPIWISENAEIVPGPAPGERTAMLTVDGEVIIDESDYDAFNSVPSPESDGSEALRCAESDNW</sequence>
<dbReference type="Proteomes" id="UP001140091">
    <property type="component" value="Unassembled WGS sequence"/>
</dbReference>
<name>A0A9W8JDK7_9AGAR</name>
<accession>A0A9W8JDK7</accession>
<evidence type="ECO:0000313" key="2">
    <source>
        <dbReference type="EMBL" id="KAJ2933896.1"/>
    </source>
</evidence>
<evidence type="ECO:0000256" key="1">
    <source>
        <dbReference type="SAM" id="MobiDB-lite"/>
    </source>
</evidence>
<evidence type="ECO:0000313" key="3">
    <source>
        <dbReference type="Proteomes" id="UP001140091"/>
    </source>
</evidence>
<proteinExistence type="predicted"/>
<dbReference type="EMBL" id="JANBPK010000731">
    <property type="protein sequence ID" value="KAJ2933896.1"/>
    <property type="molecule type" value="Genomic_DNA"/>
</dbReference>
<protein>
    <submittedName>
        <fullName evidence="2">Uncharacterized protein</fullName>
    </submittedName>
</protein>
<dbReference type="AlphaFoldDB" id="A0A9W8JDK7"/>
<organism evidence="2 3">
    <name type="scientific">Candolleomyces eurysporus</name>
    <dbReference type="NCBI Taxonomy" id="2828524"/>
    <lineage>
        <taxon>Eukaryota</taxon>
        <taxon>Fungi</taxon>
        <taxon>Dikarya</taxon>
        <taxon>Basidiomycota</taxon>
        <taxon>Agaricomycotina</taxon>
        <taxon>Agaricomycetes</taxon>
        <taxon>Agaricomycetidae</taxon>
        <taxon>Agaricales</taxon>
        <taxon>Agaricineae</taxon>
        <taxon>Psathyrellaceae</taxon>
        <taxon>Candolleomyces</taxon>
    </lineage>
</organism>
<feature type="non-terminal residue" evidence="2">
    <location>
        <position position="250"/>
    </location>
</feature>
<feature type="region of interest" description="Disordered" evidence="1">
    <location>
        <begin position="226"/>
        <end position="250"/>
    </location>
</feature>
<reference evidence="2" key="1">
    <citation type="submission" date="2022-06" db="EMBL/GenBank/DDBJ databases">
        <title>Genome Sequence of Candolleomyces eurysporus.</title>
        <authorList>
            <person name="Buettner E."/>
        </authorList>
    </citation>
    <scope>NUCLEOTIDE SEQUENCE</scope>
    <source>
        <strain evidence="2">VTCC 930004</strain>
    </source>
</reference>
<comment type="caution">
    <text evidence="2">The sequence shown here is derived from an EMBL/GenBank/DDBJ whole genome shotgun (WGS) entry which is preliminary data.</text>
</comment>
<gene>
    <name evidence="2" type="ORF">H1R20_g3205</name>
</gene>